<accession>A0A0P8YVJ3</accession>
<sequence length="154" mass="16435">MQSPIFLVPKDGLSNDIKEAITKIMPSKVYIIGGTAVISTVVEDQAAQLTSLDKSNVVRIAGQDRYETSLAAAKYFNEAGGSICIATGNNFPDALAGSVYAAKHNSPIMLVDSSLSNSFVEYLKSRKLSGMTLFGGEGAVNKGIEEQLWSLIEK</sequence>
<evidence type="ECO:0000313" key="1">
    <source>
        <dbReference type="EMBL" id="KPU43722.1"/>
    </source>
</evidence>
<dbReference type="PANTHER" id="PTHR30032:SF8">
    <property type="entry name" value="GERMINATION-SPECIFIC N-ACETYLMURAMOYL-L-ALANINE AMIDASE"/>
    <property type="match status" value="1"/>
</dbReference>
<organism evidence="1 2">
    <name type="scientific">Oxobacter pfennigii</name>
    <dbReference type="NCBI Taxonomy" id="36849"/>
    <lineage>
        <taxon>Bacteria</taxon>
        <taxon>Bacillati</taxon>
        <taxon>Bacillota</taxon>
        <taxon>Clostridia</taxon>
        <taxon>Eubacteriales</taxon>
        <taxon>Clostridiaceae</taxon>
        <taxon>Oxobacter</taxon>
    </lineage>
</organism>
<protein>
    <submittedName>
        <fullName evidence="1">N-acetylmuramoyl-L-alanine amidase LytC</fullName>
        <ecNumber evidence="1">3.5.1.28</ecNumber>
    </submittedName>
</protein>
<dbReference type="InterPro" id="IPR051922">
    <property type="entry name" value="Bact_Sporulation_Assoc"/>
</dbReference>
<keyword evidence="2" id="KW-1185">Reference proteome</keyword>
<dbReference type="Gene3D" id="3.40.50.12090">
    <property type="match status" value="1"/>
</dbReference>
<dbReference type="PANTHER" id="PTHR30032">
    <property type="entry name" value="N-ACETYLMURAMOYL-L-ALANINE AMIDASE-RELATED"/>
    <property type="match status" value="1"/>
</dbReference>
<evidence type="ECO:0000313" key="2">
    <source>
        <dbReference type="Proteomes" id="UP000050326"/>
    </source>
</evidence>
<dbReference type="STRING" id="36849.OXPF_27110"/>
<dbReference type="InterPro" id="IPR007253">
    <property type="entry name" value="Cell_wall-bd_2"/>
</dbReference>
<dbReference type="AlphaFoldDB" id="A0A0P8YVJ3"/>
<dbReference type="EC" id="3.5.1.28" evidence="1"/>
<reference evidence="1 2" key="1">
    <citation type="submission" date="2015-09" db="EMBL/GenBank/DDBJ databases">
        <title>Genome sequence of Oxobacter pfennigii DSM 3222.</title>
        <authorList>
            <person name="Poehlein A."/>
            <person name="Bengelsdorf F.R."/>
            <person name="Schiel-Bengelsdorf B."/>
            <person name="Duerre P."/>
            <person name="Daniel R."/>
        </authorList>
    </citation>
    <scope>NUCLEOTIDE SEQUENCE [LARGE SCALE GENOMIC DNA]</scope>
    <source>
        <strain evidence="1 2">DSM 3222</strain>
    </source>
</reference>
<keyword evidence="1" id="KW-0378">Hydrolase</keyword>
<dbReference type="Proteomes" id="UP000050326">
    <property type="component" value="Unassembled WGS sequence"/>
</dbReference>
<name>A0A0P8YVJ3_9CLOT</name>
<dbReference type="Pfam" id="PF04122">
    <property type="entry name" value="CW_binding_2"/>
    <property type="match status" value="1"/>
</dbReference>
<dbReference type="GO" id="GO:0008745">
    <property type="term" value="F:N-acetylmuramoyl-L-alanine amidase activity"/>
    <property type="evidence" value="ECO:0007669"/>
    <property type="project" value="UniProtKB-EC"/>
</dbReference>
<proteinExistence type="predicted"/>
<comment type="caution">
    <text evidence="1">The sequence shown here is derived from an EMBL/GenBank/DDBJ whole genome shotgun (WGS) entry which is preliminary data.</text>
</comment>
<dbReference type="EMBL" id="LKET01000038">
    <property type="protein sequence ID" value="KPU43722.1"/>
    <property type="molecule type" value="Genomic_DNA"/>
</dbReference>
<gene>
    <name evidence="1" type="primary">lytC_11</name>
    <name evidence="1" type="ORF">OXPF_27110</name>
</gene>
<dbReference type="PATRIC" id="fig|36849.3.peg.2864"/>